<evidence type="ECO:0000313" key="1">
    <source>
        <dbReference type="EMBL" id="TNM50862.1"/>
    </source>
</evidence>
<name>A0A5C4WSD1_9ACTN</name>
<evidence type="ECO:0008006" key="3">
    <source>
        <dbReference type="Google" id="ProtNLM"/>
    </source>
</evidence>
<dbReference type="Gene3D" id="2.120.10.30">
    <property type="entry name" value="TolB, C-terminal domain"/>
    <property type="match status" value="1"/>
</dbReference>
<sequence length="169" mass="18167">MLALRSARIVEIDLATGEMTTFVEDTGRSPDGIAVVGERVFWTTMGKPTVVDRELFDAGHRERALVYTERNGGLHVIGRDGSGRGQVVAPGGITTGKQLAQADGWLYWGDREGFRVSRVRTDGTGLEDLVVNDGSGGVADWCVGVAVHGDHLYWTQKGAAKSGNGRILR</sequence>
<reference evidence="1 2" key="1">
    <citation type="journal article" date="2016" name="Int. J. Syst. Evol. Microbiol.">
        <title>Nocardioides albidus sp. nov., an actinobacterium isolated from garden soil.</title>
        <authorList>
            <person name="Singh H."/>
            <person name="Du J."/>
            <person name="Trinh H."/>
            <person name="Won K."/>
            <person name="Yang J.E."/>
            <person name="Yin C."/>
            <person name="Kook M."/>
            <person name="Yi T.H."/>
        </authorList>
    </citation>
    <scope>NUCLEOTIDE SEQUENCE [LARGE SCALE GENOMIC DNA]</scope>
    <source>
        <strain evidence="1 2">CCTCC AB 2015297</strain>
    </source>
</reference>
<gene>
    <name evidence="1" type="ORF">FHP29_00005</name>
</gene>
<protein>
    <recommendedName>
        <fullName evidence="3">DUF5050 domain-containing protein</fullName>
    </recommendedName>
</protein>
<organism evidence="1 2">
    <name type="scientific">Nocardioides albidus</name>
    <dbReference type="NCBI Taxonomy" id="1517589"/>
    <lineage>
        <taxon>Bacteria</taxon>
        <taxon>Bacillati</taxon>
        <taxon>Actinomycetota</taxon>
        <taxon>Actinomycetes</taxon>
        <taxon>Propionibacteriales</taxon>
        <taxon>Nocardioidaceae</taxon>
        <taxon>Nocardioides</taxon>
    </lineage>
</organism>
<accession>A0A5C4WSD1</accession>
<keyword evidence="2" id="KW-1185">Reference proteome</keyword>
<proteinExistence type="predicted"/>
<feature type="non-terminal residue" evidence="1">
    <location>
        <position position="169"/>
    </location>
</feature>
<dbReference type="InterPro" id="IPR011042">
    <property type="entry name" value="6-blade_b-propeller_TolB-like"/>
</dbReference>
<dbReference type="SUPFAM" id="SSF63825">
    <property type="entry name" value="YWTD domain"/>
    <property type="match status" value="1"/>
</dbReference>
<comment type="caution">
    <text evidence="1">The sequence shown here is derived from an EMBL/GenBank/DDBJ whole genome shotgun (WGS) entry which is preliminary data.</text>
</comment>
<dbReference type="AlphaFoldDB" id="A0A5C4WSD1"/>
<evidence type="ECO:0000313" key="2">
    <source>
        <dbReference type="Proteomes" id="UP000313231"/>
    </source>
</evidence>
<dbReference type="Proteomes" id="UP000313231">
    <property type="component" value="Unassembled WGS sequence"/>
</dbReference>
<dbReference type="EMBL" id="VDMP01000001">
    <property type="protein sequence ID" value="TNM50862.1"/>
    <property type="molecule type" value="Genomic_DNA"/>
</dbReference>